<evidence type="ECO:0000313" key="1">
    <source>
        <dbReference type="EMBL" id="UOQ86202.1"/>
    </source>
</evidence>
<protein>
    <submittedName>
        <fullName evidence="1">Uncharacterized protein</fullName>
    </submittedName>
</protein>
<gene>
    <name evidence="1" type="ORF">MUN87_04705</name>
</gene>
<name>A0ABY4GPE6_9BACI</name>
<sequence>MSFYAKAEQETVYTYEPLDGYWRVYSSYPPHVRQLQAKAEIIRTDTDEAGKVIAVTGLVDTNQIRLFKPKK</sequence>
<keyword evidence="2" id="KW-1185">Reference proteome</keyword>
<dbReference type="Proteomes" id="UP000831537">
    <property type="component" value="Chromosome"/>
</dbReference>
<dbReference type="RefSeq" id="WP_244746523.1">
    <property type="nucleotide sequence ID" value="NZ_CP095071.1"/>
</dbReference>
<organism evidence="1 2">
    <name type="scientific">Gracilibacillus salinarum</name>
    <dbReference type="NCBI Taxonomy" id="2932255"/>
    <lineage>
        <taxon>Bacteria</taxon>
        <taxon>Bacillati</taxon>
        <taxon>Bacillota</taxon>
        <taxon>Bacilli</taxon>
        <taxon>Bacillales</taxon>
        <taxon>Bacillaceae</taxon>
        <taxon>Gracilibacillus</taxon>
    </lineage>
</organism>
<reference evidence="1 2" key="1">
    <citation type="submission" date="2022-04" db="EMBL/GenBank/DDBJ databases">
        <title>Gracilibacillus sp. isolated from saltern.</title>
        <authorList>
            <person name="Won M."/>
            <person name="Lee C.-M."/>
            <person name="Woen H.-Y."/>
            <person name="Kwon S.-W."/>
        </authorList>
    </citation>
    <scope>NUCLEOTIDE SEQUENCE [LARGE SCALE GENOMIC DNA]</scope>
    <source>
        <strain evidence="1 2">SSPM10-3</strain>
    </source>
</reference>
<dbReference type="EMBL" id="CP095071">
    <property type="protein sequence ID" value="UOQ86202.1"/>
    <property type="molecule type" value="Genomic_DNA"/>
</dbReference>
<accession>A0ABY4GPE6</accession>
<evidence type="ECO:0000313" key="2">
    <source>
        <dbReference type="Proteomes" id="UP000831537"/>
    </source>
</evidence>
<proteinExistence type="predicted"/>